<feature type="compositionally biased region" description="Polar residues" evidence="13">
    <location>
        <begin position="1310"/>
        <end position="1320"/>
    </location>
</feature>
<dbReference type="GO" id="GO:0044545">
    <property type="term" value="C:NSL complex"/>
    <property type="evidence" value="ECO:0000318"/>
    <property type="project" value="GO_Central"/>
</dbReference>
<evidence type="ECO:0000256" key="4">
    <source>
        <dbReference type="ARBA" id="ARBA00022490"/>
    </source>
</evidence>
<feature type="compositionally biased region" description="Low complexity" evidence="13">
    <location>
        <begin position="565"/>
        <end position="577"/>
    </location>
</feature>
<feature type="domain" description="KANSL3 helical" evidence="15">
    <location>
        <begin position="98"/>
        <end position="254"/>
    </location>
</feature>
<evidence type="ECO:0000256" key="12">
    <source>
        <dbReference type="ARBA" id="ARBA00079519"/>
    </source>
</evidence>
<keyword evidence="4" id="KW-0963">Cytoplasm</keyword>
<feature type="region of interest" description="Disordered" evidence="13">
    <location>
        <begin position="1241"/>
        <end position="1271"/>
    </location>
</feature>
<dbReference type="InterPro" id="IPR046879">
    <property type="entry name" value="KANL3/Tex30_Abhydrolase"/>
</dbReference>
<dbReference type="GO" id="GO:0005634">
    <property type="term" value="C:nucleus"/>
    <property type="evidence" value="ECO:0007669"/>
    <property type="project" value="UniProtKB-SubCell"/>
</dbReference>
<dbReference type="GO" id="GO:0000922">
    <property type="term" value="C:spindle pole"/>
    <property type="evidence" value="ECO:0007669"/>
    <property type="project" value="UniProtKB-SubCell"/>
</dbReference>
<dbReference type="RefSeq" id="XP_030848445.1">
    <property type="nucleotide sequence ID" value="XM_030992585.1"/>
</dbReference>
<evidence type="ECO:0000259" key="14">
    <source>
        <dbReference type="Pfam" id="PF20408"/>
    </source>
</evidence>
<dbReference type="GeneID" id="590856"/>
<evidence type="ECO:0000256" key="13">
    <source>
        <dbReference type="SAM" id="MobiDB-lite"/>
    </source>
</evidence>
<feature type="compositionally biased region" description="Basic and acidic residues" evidence="13">
    <location>
        <begin position="1297"/>
        <end position="1308"/>
    </location>
</feature>
<dbReference type="Gene3D" id="3.40.50.1820">
    <property type="entry name" value="alpha/beta hydrolase"/>
    <property type="match status" value="1"/>
</dbReference>
<comment type="subcellular location">
    <subcellularLocation>
        <location evidence="3">Cytoplasm</location>
        <location evidence="3">Cytoskeleton</location>
        <location evidence="3">Spindle pole</location>
    </subcellularLocation>
    <subcellularLocation>
        <location evidence="2">Mitochondrion</location>
    </subcellularLocation>
    <subcellularLocation>
        <location evidence="1">Nucleus</location>
    </subcellularLocation>
</comment>
<feature type="region of interest" description="Disordered" evidence="13">
    <location>
        <begin position="1046"/>
        <end position="1082"/>
    </location>
</feature>
<dbReference type="OMA" id="QNDPINT"/>
<dbReference type="KEGG" id="spu:590856"/>
<evidence type="ECO:0000256" key="6">
    <source>
        <dbReference type="ARBA" id="ARBA00022853"/>
    </source>
</evidence>
<dbReference type="GO" id="GO:0005739">
    <property type="term" value="C:mitochondrion"/>
    <property type="evidence" value="ECO:0007669"/>
    <property type="project" value="UniProtKB-SubCell"/>
</dbReference>
<feature type="compositionally biased region" description="Pro residues" evidence="13">
    <location>
        <begin position="578"/>
        <end position="587"/>
    </location>
</feature>
<evidence type="ECO:0000256" key="3">
    <source>
        <dbReference type="ARBA" id="ARBA00004647"/>
    </source>
</evidence>
<proteinExistence type="predicted"/>
<reference evidence="16" key="2">
    <citation type="submission" date="2021-01" db="UniProtKB">
        <authorList>
            <consortium name="EnsemblMetazoa"/>
        </authorList>
    </citation>
    <scope>IDENTIFICATION</scope>
</reference>
<evidence type="ECO:0000256" key="7">
    <source>
        <dbReference type="ARBA" id="ARBA00023128"/>
    </source>
</evidence>
<feature type="region of interest" description="Disordered" evidence="13">
    <location>
        <begin position="1120"/>
        <end position="1161"/>
    </location>
</feature>
<evidence type="ECO:0000313" key="16">
    <source>
        <dbReference type="EnsemblMetazoa" id="XP_030848445"/>
    </source>
</evidence>
<dbReference type="FunCoup" id="A0A7M7PBX2">
    <property type="interactions" value="789"/>
</dbReference>
<protein>
    <recommendedName>
        <fullName evidence="10">KAT8 regulatory NSL complex subunit 3</fullName>
    </recommendedName>
    <alternativeName>
        <fullName evidence="11">NSL complex protein NSL3</fullName>
    </alternativeName>
    <alternativeName>
        <fullName evidence="12">Non-specific lethal 3 homolog</fullName>
    </alternativeName>
</protein>
<dbReference type="Pfam" id="PF23154">
    <property type="entry name" value="KANSL3_1st"/>
    <property type="match status" value="1"/>
</dbReference>
<dbReference type="GO" id="GO:0045944">
    <property type="term" value="P:positive regulation of transcription by RNA polymerase II"/>
    <property type="evidence" value="ECO:0000318"/>
    <property type="project" value="GO_Central"/>
</dbReference>
<keyword evidence="5" id="KW-0493">Microtubule</keyword>
<evidence type="ECO:0000259" key="15">
    <source>
        <dbReference type="Pfam" id="PF23154"/>
    </source>
</evidence>
<evidence type="ECO:0000256" key="5">
    <source>
        <dbReference type="ARBA" id="ARBA00022701"/>
    </source>
</evidence>
<feature type="compositionally biased region" description="Low complexity" evidence="13">
    <location>
        <begin position="609"/>
        <end position="620"/>
    </location>
</feature>
<dbReference type="SUPFAM" id="SSF53474">
    <property type="entry name" value="alpha/beta-Hydrolases"/>
    <property type="match status" value="1"/>
</dbReference>
<evidence type="ECO:0000313" key="17">
    <source>
        <dbReference type="Proteomes" id="UP000007110"/>
    </source>
</evidence>
<evidence type="ECO:0000256" key="10">
    <source>
        <dbReference type="ARBA" id="ARBA00068104"/>
    </source>
</evidence>
<feature type="domain" description="KANL3/Tex30 alpha/beta hydrolase-like" evidence="14">
    <location>
        <begin position="332"/>
        <end position="452"/>
    </location>
</feature>
<feature type="region of interest" description="Disordered" evidence="13">
    <location>
        <begin position="653"/>
        <end position="680"/>
    </location>
</feature>
<dbReference type="FunFam" id="3.40.50.1820:FF:000032">
    <property type="entry name" value="KAT8 regulatory NSL complex subunit 3 isoform X2"/>
    <property type="match status" value="1"/>
</dbReference>
<keyword evidence="7" id="KW-0496">Mitochondrion</keyword>
<dbReference type="InterPro" id="IPR056519">
    <property type="entry name" value="KANSL3_1st"/>
</dbReference>
<feature type="compositionally biased region" description="Low complexity" evidence="13">
    <location>
        <begin position="1057"/>
        <end position="1082"/>
    </location>
</feature>
<dbReference type="Pfam" id="PF20408">
    <property type="entry name" value="Abhydrolase_11"/>
    <property type="match status" value="1"/>
</dbReference>
<evidence type="ECO:0000256" key="8">
    <source>
        <dbReference type="ARBA" id="ARBA00023212"/>
    </source>
</evidence>
<dbReference type="PANTHER" id="PTHR13136">
    <property type="entry name" value="TESTIS DEVELOPMENT PROTEIN PRTD"/>
    <property type="match status" value="1"/>
</dbReference>
<feature type="compositionally biased region" description="Polar residues" evidence="13">
    <location>
        <begin position="543"/>
        <end position="557"/>
    </location>
</feature>
<keyword evidence="8" id="KW-0206">Cytoskeleton</keyword>
<dbReference type="GO" id="GO:0006325">
    <property type="term" value="P:chromatin organization"/>
    <property type="evidence" value="ECO:0007669"/>
    <property type="project" value="UniProtKB-KW"/>
</dbReference>
<reference evidence="17" key="1">
    <citation type="submission" date="2015-02" db="EMBL/GenBank/DDBJ databases">
        <title>Genome sequencing for Strongylocentrotus purpuratus.</title>
        <authorList>
            <person name="Murali S."/>
            <person name="Liu Y."/>
            <person name="Vee V."/>
            <person name="English A."/>
            <person name="Wang M."/>
            <person name="Skinner E."/>
            <person name="Han Y."/>
            <person name="Muzny D.M."/>
            <person name="Worley K.C."/>
            <person name="Gibbs R.A."/>
        </authorList>
    </citation>
    <scope>NUCLEOTIDE SEQUENCE</scope>
</reference>
<dbReference type="Proteomes" id="UP000007110">
    <property type="component" value="Unassembled WGS sequence"/>
</dbReference>
<keyword evidence="6" id="KW-0156">Chromatin regulator</keyword>
<dbReference type="PANTHER" id="PTHR13136:SF16">
    <property type="entry name" value="KAT8 REGULATORY NSL COMPLEX SUBUNIT 3"/>
    <property type="match status" value="1"/>
</dbReference>
<feature type="region of interest" description="Disordered" evidence="13">
    <location>
        <begin position="856"/>
        <end position="889"/>
    </location>
</feature>
<dbReference type="GO" id="GO:0005874">
    <property type="term" value="C:microtubule"/>
    <property type="evidence" value="ECO:0007669"/>
    <property type="project" value="UniProtKB-KW"/>
</dbReference>
<dbReference type="InterPro" id="IPR026555">
    <property type="entry name" value="NSL3/Tex30"/>
</dbReference>
<accession>A0A7M7PBX2</accession>
<dbReference type="EnsemblMetazoa" id="XM_030992585">
    <property type="protein sequence ID" value="XP_030848445"/>
    <property type="gene ID" value="LOC590856"/>
</dbReference>
<feature type="compositionally biased region" description="Low complexity" evidence="13">
    <location>
        <begin position="1244"/>
        <end position="1271"/>
    </location>
</feature>
<feature type="region of interest" description="Disordered" evidence="13">
    <location>
        <begin position="1287"/>
        <end position="1333"/>
    </location>
</feature>
<dbReference type="InParanoid" id="A0A7M7PBX2"/>
<dbReference type="ESTHER" id="strpu-h3jez4">
    <property type="family name" value="NLS3-Tex30"/>
</dbReference>
<evidence type="ECO:0000256" key="2">
    <source>
        <dbReference type="ARBA" id="ARBA00004173"/>
    </source>
</evidence>
<dbReference type="InterPro" id="IPR029058">
    <property type="entry name" value="AB_hydrolase_fold"/>
</dbReference>
<evidence type="ECO:0000256" key="11">
    <source>
        <dbReference type="ARBA" id="ARBA00077273"/>
    </source>
</evidence>
<feature type="compositionally biased region" description="Basic residues" evidence="13">
    <location>
        <begin position="491"/>
        <end position="506"/>
    </location>
</feature>
<organism evidence="16 17">
    <name type="scientific">Strongylocentrotus purpuratus</name>
    <name type="common">Purple sea urchin</name>
    <dbReference type="NCBI Taxonomy" id="7668"/>
    <lineage>
        <taxon>Eukaryota</taxon>
        <taxon>Metazoa</taxon>
        <taxon>Echinodermata</taxon>
        <taxon>Eleutherozoa</taxon>
        <taxon>Echinozoa</taxon>
        <taxon>Echinoidea</taxon>
        <taxon>Euechinoidea</taxon>
        <taxon>Echinacea</taxon>
        <taxon>Camarodonta</taxon>
        <taxon>Echinidea</taxon>
        <taxon>Strongylocentrotidae</taxon>
        <taxon>Strongylocentrotus</taxon>
    </lineage>
</organism>
<evidence type="ECO:0000256" key="9">
    <source>
        <dbReference type="ARBA" id="ARBA00023242"/>
    </source>
</evidence>
<feature type="compositionally biased region" description="Low complexity" evidence="13">
    <location>
        <begin position="859"/>
        <end position="889"/>
    </location>
</feature>
<feature type="compositionally biased region" description="Polar residues" evidence="13">
    <location>
        <begin position="1147"/>
        <end position="1161"/>
    </location>
</feature>
<name>A0A7M7PBX2_STRPU</name>
<dbReference type="OrthoDB" id="6415022at2759"/>
<evidence type="ECO:0000256" key="1">
    <source>
        <dbReference type="ARBA" id="ARBA00004123"/>
    </source>
</evidence>
<sequence length="1333" mass="141162">MSESSTPDHGLRSRLSCSFLAQLCGDYQESDLVCLDHSYSRAWNAHPNASHAKPARMLFVPKTLRLQPSKRNIVDADAEIDVVSVGQTHTMPYDLQKAQSVMNECERYVNFARTDPDDVRSDEDWEDKLSRVGWTAHQSKLFNKILKHLQANRLARLAYDKVPNEPVKRRIHVDKCAKLVRRTLASVGWDPKLTQWLHGVLVDNLSSSLLAIYLDVLQNLKSKVPTLIDKMVHLTSSTRKVNTTSSEALSLLLKRPWDPAVGLLSFHKPKKLPGAPILLIAPDGPVHPSMPQSRRTRYWNSQLGNLGKVVPVTVHAPEGGAGITIAQCLEHMIGSVRTKVAELKTNFHNRPIVLLGWSVGALVACHVAIVESVSAVICLGFPMRGITGDRGDLDEPLFESKTPTFFVIGQESSQCNQDSLEDLRERMKADTTLVVVGGADDRLRLPKAKKLHEGVTQTMVDRCILDEVSEFLTVVLSSTYHGAGDAEGEHHHHTKKKEKEKKKRVQRNLSTEMKGRKTPPVAASIPGRRSTTPSSLAEHGISSLPSTPKATKASTSRTPTPTPMLPITSSSSSSAMIAPPPPPPAPLGPTSTKPHSAPPVMQFTPSGLKPSASSSAQATPTQKTSFAAALSSGNQAKEFSSQYAAYLARVASQSKEEKTPKTKGSVRFGGPKAAGTHAGTEGIDATTIIVKQAPKRSATQSPATVRRKQVKMADLPIITRGQTGSTVSVSPSPAQIKGVSIHNPTQSGRPPTTYTLVSTTLSSQGPGSSTSTTVQGRPVAGTRVTIDSGQSLTQLQQMGVVSSASSSSGGSQGSLLHGLSFNIQGSQLKETSGAQMRVLEGMFSTKQGFGQALTSAETGAGKTSGPSKPSGPKGAGSETTTVSSSSYSGKTSSVHFSVSANSDVKTSSLAMHLPHLISTALKAAQSAPAKSTCVTLVTTKAPPVMARSSGVKSSTPSGVITGSKSSKVSSDVSILGLIGAQQITSTSSKSSKKSSNEERDAQVQAIQKLQFHDFPLTTASLTVTHSTQSVTQAKILKNLEHGSLPLTKLEPSVSGGKATSQSKTSLQSKSISHSKASSHSKTITPAIITNKLPARESLNKAAAAGKIVTVSLGSSSILTTSTSDSVREKTMPDTDSVSLSKLKGVNSKKSQSPQSEDSSQAVVDLDTLPLAKLKEHLKESKSSFKTLSAPATTTIKIVSRPKDPVMSMSQKPKLSASAPFIALSSSLKASTERAARAQKTVMVTTASRPPTPSSTAAGMTTTTTSSMSSLVSTPGLTLLTSTAASRQPLSSPFLVEKTSKSSEAEGSRESVVTVQPSGNSRTRRARAPRQLSE</sequence>
<keyword evidence="17" id="KW-1185">Reference proteome</keyword>
<feature type="region of interest" description="Disordered" evidence="13">
    <location>
        <begin position="482"/>
        <end position="620"/>
    </location>
</feature>
<keyword evidence="9" id="KW-0539">Nucleus</keyword>